<evidence type="ECO:0000259" key="23">
    <source>
        <dbReference type="PROSITE" id="PS50011"/>
    </source>
</evidence>
<evidence type="ECO:0000256" key="18">
    <source>
        <dbReference type="ARBA" id="ARBA00023180"/>
    </source>
</evidence>
<evidence type="ECO:0000256" key="16">
    <source>
        <dbReference type="ARBA" id="ARBA00023136"/>
    </source>
</evidence>
<evidence type="ECO:0000256" key="4">
    <source>
        <dbReference type="ARBA" id="ARBA00022475"/>
    </source>
</evidence>
<dbReference type="AlphaFoldDB" id="A0A830BRD2"/>
<dbReference type="GO" id="GO:0051707">
    <property type="term" value="P:response to other organism"/>
    <property type="evidence" value="ECO:0007669"/>
    <property type="project" value="UniProtKB-ARBA"/>
</dbReference>
<evidence type="ECO:0000256" key="15">
    <source>
        <dbReference type="ARBA" id="ARBA00022989"/>
    </source>
</evidence>
<keyword evidence="10" id="KW-0732">Signal</keyword>
<evidence type="ECO:0000313" key="24">
    <source>
        <dbReference type="EMBL" id="GFP86325.1"/>
    </source>
</evidence>
<dbReference type="PROSITE" id="PS51450">
    <property type="entry name" value="LRR"/>
    <property type="match status" value="1"/>
</dbReference>
<organism evidence="24 25">
    <name type="scientific">Phtheirospermum japonicum</name>
    <dbReference type="NCBI Taxonomy" id="374723"/>
    <lineage>
        <taxon>Eukaryota</taxon>
        <taxon>Viridiplantae</taxon>
        <taxon>Streptophyta</taxon>
        <taxon>Embryophyta</taxon>
        <taxon>Tracheophyta</taxon>
        <taxon>Spermatophyta</taxon>
        <taxon>Magnoliopsida</taxon>
        <taxon>eudicotyledons</taxon>
        <taxon>Gunneridae</taxon>
        <taxon>Pentapetalae</taxon>
        <taxon>asterids</taxon>
        <taxon>lamiids</taxon>
        <taxon>Lamiales</taxon>
        <taxon>Orobanchaceae</taxon>
        <taxon>Orobanchaceae incertae sedis</taxon>
        <taxon>Phtheirospermum</taxon>
    </lineage>
</organism>
<dbReference type="SUPFAM" id="SSF56112">
    <property type="entry name" value="Protein kinase-like (PK-like)"/>
    <property type="match status" value="1"/>
</dbReference>
<keyword evidence="11" id="KW-0677">Repeat</keyword>
<evidence type="ECO:0000256" key="13">
    <source>
        <dbReference type="ARBA" id="ARBA00022777"/>
    </source>
</evidence>
<feature type="domain" description="Protein kinase" evidence="23">
    <location>
        <begin position="647"/>
        <end position="923"/>
    </location>
</feature>
<dbReference type="PROSITE" id="PS00108">
    <property type="entry name" value="PROTEIN_KINASE_ST"/>
    <property type="match status" value="1"/>
</dbReference>
<dbReference type="Gene3D" id="1.10.510.10">
    <property type="entry name" value="Transferase(Phosphotransferase) domain 1"/>
    <property type="match status" value="1"/>
</dbReference>
<evidence type="ECO:0000256" key="14">
    <source>
        <dbReference type="ARBA" id="ARBA00022840"/>
    </source>
</evidence>
<keyword evidence="25" id="KW-1185">Reference proteome</keyword>
<evidence type="ECO:0000256" key="2">
    <source>
        <dbReference type="ARBA" id="ARBA00004479"/>
    </source>
</evidence>
<comment type="catalytic activity">
    <reaction evidence="19">
        <text>L-threonyl-[protein] + ATP = O-phospho-L-threonyl-[protein] + ADP + H(+)</text>
        <dbReference type="Rhea" id="RHEA:46608"/>
        <dbReference type="Rhea" id="RHEA-COMP:11060"/>
        <dbReference type="Rhea" id="RHEA-COMP:11605"/>
        <dbReference type="ChEBI" id="CHEBI:15378"/>
        <dbReference type="ChEBI" id="CHEBI:30013"/>
        <dbReference type="ChEBI" id="CHEBI:30616"/>
        <dbReference type="ChEBI" id="CHEBI:61977"/>
        <dbReference type="ChEBI" id="CHEBI:456216"/>
        <dbReference type="EC" id="2.7.11.1"/>
    </reaction>
</comment>
<evidence type="ECO:0000256" key="17">
    <source>
        <dbReference type="ARBA" id="ARBA00023170"/>
    </source>
</evidence>
<keyword evidence="15 22" id="KW-1133">Transmembrane helix</keyword>
<dbReference type="GO" id="GO:0005886">
    <property type="term" value="C:plasma membrane"/>
    <property type="evidence" value="ECO:0007669"/>
    <property type="project" value="UniProtKB-SubCell"/>
</dbReference>
<dbReference type="FunFam" id="3.30.200.20:FF:000661">
    <property type="entry name" value="Serine-threonine protein kinase plant-type"/>
    <property type="match status" value="1"/>
</dbReference>
<evidence type="ECO:0000256" key="6">
    <source>
        <dbReference type="ARBA" id="ARBA00022553"/>
    </source>
</evidence>
<dbReference type="Proteomes" id="UP000653305">
    <property type="component" value="Unassembled WGS sequence"/>
</dbReference>
<name>A0A830BRD2_9LAMI</name>
<dbReference type="Gene3D" id="3.80.10.10">
    <property type="entry name" value="Ribonuclease Inhibitor"/>
    <property type="match status" value="2"/>
</dbReference>
<keyword evidence="6" id="KW-0597">Phosphoprotein</keyword>
<dbReference type="GO" id="GO:0004674">
    <property type="term" value="F:protein serine/threonine kinase activity"/>
    <property type="evidence" value="ECO:0007669"/>
    <property type="project" value="UniProtKB-KW"/>
</dbReference>
<dbReference type="PANTHER" id="PTHR48053:SF47">
    <property type="entry name" value="RECEPTOR KINASE-LIKE PROTEIN XA21"/>
    <property type="match status" value="1"/>
</dbReference>
<comment type="subcellular location">
    <subcellularLocation>
        <location evidence="1">Cell membrane</location>
        <topology evidence="1">Single-pass membrane protein</topology>
    </subcellularLocation>
    <subcellularLocation>
        <location evidence="2">Membrane</location>
        <topology evidence="2">Single-pass type I membrane protein</topology>
    </subcellularLocation>
</comment>
<dbReference type="GO" id="GO:0005524">
    <property type="term" value="F:ATP binding"/>
    <property type="evidence" value="ECO:0007669"/>
    <property type="project" value="UniProtKB-UniRule"/>
</dbReference>
<proteinExistence type="predicted"/>
<feature type="binding site" evidence="21">
    <location>
        <position position="675"/>
    </location>
    <ligand>
        <name>ATP</name>
        <dbReference type="ChEBI" id="CHEBI:30616"/>
    </ligand>
</feature>
<dbReference type="OrthoDB" id="901238at2759"/>
<dbReference type="InterPro" id="IPR017441">
    <property type="entry name" value="Protein_kinase_ATP_BS"/>
</dbReference>
<dbReference type="Gene3D" id="3.30.200.20">
    <property type="entry name" value="Phosphorylase Kinase, domain 1"/>
    <property type="match status" value="1"/>
</dbReference>
<sequence length="930" mass="103169">MDLTGTLVPHLGNLTFLISLNTSNNNFRGVVPREFARLRRLKVVDFNFNALRGPIPSWFGSFSRLQVLYLRNNSFTGLIPPSLSNASNLENLDLSYNPLRGRIPRELGNLGNLKWLRLQYNQLSGFVPFTLFNLSQMQLLDLTDNDLSGQLPSNMSDCSQLRIFSLSYNNFGGSIPREMGKARILELLYLGANNLTGAIPEELGNLTILGGLDMSQNKLVGSIPPQVFNISTLQYLNLGRNKLSGMLPADMCSNLKQLEAFYLVSNGVYGSIPNRLYKCSALRILSLSYNKLYGPIPPDVGNTTTLKVLALSGNKLKESSDMRFVTSLTTCRYLNVLSMAENPLHGIIPKSIGNLSTSLQYVYFKSCDLRGRVPDEIGNLSNLMVLSFRGNQLNGLFPKSLRNLQSLQGLSFSGNEISGAIPNIICELGNLNVLYLSDNRISGAIPDCIENISTLSTLTLDFNKLSSNIPTRIKELQTLSFLNLAHNEVQGTIPESMDNMVNLEILDLSHNNLSGVIPKSLQKLRYLTFFNVSFNGLNGEIPSDGPFKNFTFKSFMFNEGLCGDPKYHVPPCHATTKVERPNMEHRALVISLGITSLVVLVVILACGVARYRRKGKDLIPGAIHFLSGEGHEWRVSYYELLAATNGYNESNLVGCGSFGSVYKGTLENGNDVAVKVFNLQLEGAFRSFEVECEVLRNLRHRNLCKVVGCCSNQDFKALVLEYMPFGNLEKWLYSHNYFLDVIQRINIMIDVACALEYLHQGYSVPVIHCDLKPSNILLDQNMTARLCDFGIAKLLGDGESVVQTMTLATLSYIAPEYGMGGFVSVKCDVYSYGIILMEVFTRKRPNDEIFAGNLSLRTWVKDSMPNAVINIIDSNLLGQDEDALTSQKLSCLSSIMELGLNCSVESPNERMSIKDVIVALSRIKLQLLAI</sequence>
<dbReference type="InterPro" id="IPR055414">
    <property type="entry name" value="LRR_R13L4/SHOC2-like"/>
</dbReference>
<keyword evidence="13 24" id="KW-0418">Kinase</keyword>
<keyword evidence="5" id="KW-0723">Serine/threonine-protein kinase</keyword>
<protein>
    <recommendedName>
        <fullName evidence="3">non-specific serine/threonine protein kinase</fullName>
        <ecNumber evidence="3">2.7.11.1</ecNumber>
    </recommendedName>
</protein>
<dbReference type="GO" id="GO:0006952">
    <property type="term" value="P:defense response"/>
    <property type="evidence" value="ECO:0007669"/>
    <property type="project" value="UniProtKB-ARBA"/>
</dbReference>
<feature type="transmembrane region" description="Helical" evidence="22">
    <location>
        <begin position="587"/>
        <end position="609"/>
    </location>
</feature>
<dbReference type="FunFam" id="1.10.510.10:FF:000358">
    <property type="entry name" value="Putative leucine-rich repeat receptor-like serine/threonine-protein kinase"/>
    <property type="match status" value="1"/>
</dbReference>
<evidence type="ECO:0000256" key="22">
    <source>
        <dbReference type="SAM" id="Phobius"/>
    </source>
</evidence>
<dbReference type="PRINTS" id="PR00019">
    <property type="entry name" value="LEURICHRPT"/>
</dbReference>
<dbReference type="EC" id="2.7.11.1" evidence="3"/>
<dbReference type="EMBL" id="BMAC01000123">
    <property type="protein sequence ID" value="GFP86325.1"/>
    <property type="molecule type" value="Genomic_DNA"/>
</dbReference>
<evidence type="ECO:0000256" key="5">
    <source>
        <dbReference type="ARBA" id="ARBA00022527"/>
    </source>
</evidence>
<dbReference type="Pfam" id="PF23598">
    <property type="entry name" value="LRR_14"/>
    <property type="match status" value="1"/>
</dbReference>
<evidence type="ECO:0000313" key="25">
    <source>
        <dbReference type="Proteomes" id="UP000653305"/>
    </source>
</evidence>
<gene>
    <name evidence="24" type="ORF">PHJA_000776300</name>
</gene>
<keyword evidence="16 22" id="KW-0472">Membrane</keyword>
<dbReference type="Pfam" id="PF00069">
    <property type="entry name" value="Pkinase"/>
    <property type="match status" value="1"/>
</dbReference>
<dbReference type="InterPro" id="IPR003591">
    <property type="entry name" value="Leu-rich_rpt_typical-subtyp"/>
</dbReference>
<dbReference type="InterPro" id="IPR001611">
    <property type="entry name" value="Leu-rich_rpt"/>
</dbReference>
<dbReference type="SMART" id="SM00220">
    <property type="entry name" value="S_TKc"/>
    <property type="match status" value="1"/>
</dbReference>
<evidence type="ECO:0000256" key="8">
    <source>
        <dbReference type="ARBA" id="ARBA00022679"/>
    </source>
</evidence>
<evidence type="ECO:0000256" key="21">
    <source>
        <dbReference type="PROSITE-ProRule" id="PRU10141"/>
    </source>
</evidence>
<comment type="catalytic activity">
    <reaction evidence="20">
        <text>L-seryl-[protein] + ATP = O-phospho-L-seryl-[protein] + ADP + H(+)</text>
        <dbReference type="Rhea" id="RHEA:17989"/>
        <dbReference type="Rhea" id="RHEA-COMP:9863"/>
        <dbReference type="Rhea" id="RHEA-COMP:11604"/>
        <dbReference type="ChEBI" id="CHEBI:15378"/>
        <dbReference type="ChEBI" id="CHEBI:29999"/>
        <dbReference type="ChEBI" id="CHEBI:30616"/>
        <dbReference type="ChEBI" id="CHEBI:83421"/>
        <dbReference type="ChEBI" id="CHEBI:456216"/>
        <dbReference type="EC" id="2.7.11.1"/>
    </reaction>
</comment>
<keyword evidence="9 22" id="KW-0812">Transmembrane</keyword>
<evidence type="ECO:0000256" key="1">
    <source>
        <dbReference type="ARBA" id="ARBA00004162"/>
    </source>
</evidence>
<keyword evidence="7" id="KW-0433">Leucine-rich repeat</keyword>
<dbReference type="Pfam" id="PF13855">
    <property type="entry name" value="LRR_8"/>
    <property type="match status" value="3"/>
</dbReference>
<evidence type="ECO:0000256" key="7">
    <source>
        <dbReference type="ARBA" id="ARBA00022614"/>
    </source>
</evidence>
<dbReference type="InterPro" id="IPR032675">
    <property type="entry name" value="LRR_dom_sf"/>
</dbReference>
<keyword evidence="8" id="KW-0808">Transferase</keyword>
<evidence type="ECO:0000256" key="3">
    <source>
        <dbReference type="ARBA" id="ARBA00012513"/>
    </source>
</evidence>
<evidence type="ECO:0000256" key="20">
    <source>
        <dbReference type="ARBA" id="ARBA00048679"/>
    </source>
</evidence>
<accession>A0A830BRD2</accession>
<keyword evidence="17 24" id="KW-0675">Receptor</keyword>
<comment type="caution">
    <text evidence="24">The sequence shown here is derived from an EMBL/GenBank/DDBJ whole genome shotgun (WGS) entry which is preliminary data.</text>
</comment>
<reference evidence="24" key="1">
    <citation type="submission" date="2020-07" db="EMBL/GenBank/DDBJ databases">
        <title>Ethylene signaling mediates host invasion by parasitic plants.</title>
        <authorList>
            <person name="Yoshida S."/>
        </authorList>
    </citation>
    <scope>NUCLEOTIDE SEQUENCE</scope>
    <source>
        <strain evidence="24">Okayama</strain>
    </source>
</reference>
<dbReference type="SMART" id="SM00365">
    <property type="entry name" value="LRR_SD22"/>
    <property type="match status" value="5"/>
</dbReference>
<dbReference type="InterPro" id="IPR051716">
    <property type="entry name" value="Plant_RL_S/T_kinase"/>
</dbReference>
<evidence type="ECO:0000256" key="10">
    <source>
        <dbReference type="ARBA" id="ARBA00022729"/>
    </source>
</evidence>
<dbReference type="SMART" id="SM00369">
    <property type="entry name" value="LRR_TYP"/>
    <property type="match status" value="8"/>
</dbReference>
<dbReference type="SUPFAM" id="SSF52058">
    <property type="entry name" value="L domain-like"/>
    <property type="match status" value="1"/>
</dbReference>
<evidence type="ECO:0000256" key="9">
    <source>
        <dbReference type="ARBA" id="ARBA00022692"/>
    </source>
</evidence>
<dbReference type="InterPro" id="IPR000719">
    <property type="entry name" value="Prot_kinase_dom"/>
</dbReference>
<dbReference type="PANTHER" id="PTHR48053">
    <property type="entry name" value="LEUCINE RICH REPEAT FAMILY PROTEIN, EXPRESSED"/>
    <property type="match status" value="1"/>
</dbReference>
<dbReference type="PROSITE" id="PS50011">
    <property type="entry name" value="PROTEIN_KINASE_DOM"/>
    <property type="match status" value="1"/>
</dbReference>
<keyword evidence="12 21" id="KW-0547">Nucleotide-binding</keyword>
<dbReference type="InterPro" id="IPR008271">
    <property type="entry name" value="Ser/Thr_kinase_AS"/>
</dbReference>
<dbReference type="PROSITE" id="PS00107">
    <property type="entry name" value="PROTEIN_KINASE_ATP"/>
    <property type="match status" value="1"/>
</dbReference>
<dbReference type="SUPFAM" id="SSF52047">
    <property type="entry name" value="RNI-like"/>
    <property type="match status" value="1"/>
</dbReference>
<keyword evidence="14 21" id="KW-0067">ATP-binding</keyword>
<dbReference type="Pfam" id="PF00560">
    <property type="entry name" value="LRR_1"/>
    <property type="match status" value="3"/>
</dbReference>
<dbReference type="InterPro" id="IPR011009">
    <property type="entry name" value="Kinase-like_dom_sf"/>
</dbReference>
<keyword evidence="4" id="KW-1003">Cell membrane</keyword>
<dbReference type="FunFam" id="3.80.10.10:FF:000095">
    <property type="entry name" value="LRR receptor-like serine/threonine-protein kinase GSO1"/>
    <property type="match status" value="2"/>
</dbReference>
<keyword evidence="18" id="KW-0325">Glycoprotein</keyword>
<evidence type="ECO:0000256" key="12">
    <source>
        <dbReference type="ARBA" id="ARBA00022741"/>
    </source>
</evidence>
<evidence type="ECO:0000256" key="19">
    <source>
        <dbReference type="ARBA" id="ARBA00047899"/>
    </source>
</evidence>
<dbReference type="FunFam" id="3.80.10.10:FF:000383">
    <property type="entry name" value="Leucine-rich repeat receptor protein kinase EMS1"/>
    <property type="match status" value="1"/>
</dbReference>
<evidence type="ECO:0000256" key="11">
    <source>
        <dbReference type="ARBA" id="ARBA00022737"/>
    </source>
</evidence>